<dbReference type="EMBL" id="JALQCY010000007">
    <property type="protein sequence ID" value="MCK9795837.1"/>
    <property type="molecule type" value="Genomic_DNA"/>
</dbReference>
<accession>A0ABT0J8L5</accession>
<dbReference type="InterPro" id="IPR017853">
    <property type="entry name" value="GH"/>
</dbReference>
<dbReference type="InterPro" id="IPR050887">
    <property type="entry name" value="Beta-mannosidase_GH2"/>
</dbReference>
<reference evidence="6 7" key="1">
    <citation type="submission" date="2022-02" db="EMBL/GenBank/DDBJ databases">
        <title>The car tank lid bacteriome: a reservoir of bacteria with potential in bioremediation of fuel.</title>
        <authorList>
            <person name="Vidal-Verdu A."/>
            <person name="Gomez-Martinez D."/>
            <person name="Latorre-Perez A."/>
            <person name="Pereto J."/>
            <person name="Porcar M."/>
        </authorList>
    </citation>
    <scope>NUCLEOTIDE SEQUENCE [LARGE SCALE GENOMIC DNA]</scope>
    <source>
        <strain evidence="6 7">4D.3</strain>
    </source>
</reference>
<feature type="domain" description="Beta-mannosidase-like galactose-binding" evidence="5">
    <location>
        <begin position="37"/>
        <end position="191"/>
    </location>
</feature>
<dbReference type="EC" id="3.2.1.25" evidence="2"/>
<gene>
    <name evidence="6" type="ORF">M1843_19000</name>
</gene>
<proteinExistence type="predicted"/>
<dbReference type="InterPro" id="IPR013783">
    <property type="entry name" value="Ig-like_fold"/>
</dbReference>
<dbReference type="InterPro" id="IPR036156">
    <property type="entry name" value="Beta-gal/glucu_dom_sf"/>
</dbReference>
<dbReference type="Gene3D" id="2.60.120.260">
    <property type="entry name" value="Galactose-binding domain-like"/>
    <property type="match status" value="1"/>
</dbReference>
<organism evidence="6 7">
    <name type="scientific">Isoptericola peretonis</name>
    <dbReference type="NCBI Taxonomy" id="2918523"/>
    <lineage>
        <taxon>Bacteria</taxon>
        <taxon>Bacillati</taxon>
        <taxon>Actinomycetota</taxon>
        <taxon>Actinomycetes</taxon>
        <taxon>Micrococcales</taxon>
        <taxon>Promicromonosporaceae</taxon>
        <taxon>Isoptericola</taxon>
    </lineage>
</organism>
<dbReference type="RefSeq" id="WP_416345691.1">
    <property type="nucleotide sequence ID" value="NZ_JALQCY010000007.1"/>
</dbReference>
<dbReference type="Gene3D" id="2.60.40.10">
    <property type="entry name" value="Immunoglobulins"/>
    <property type="match status" value="1"/>
</dbReference>
<name>A0ABT0J8L5_9MICO</name>
<sequence length="852" mass="92464">MTYLPSTFRALHQGWSLTAAEVAADAPDGVAPALAAGVPAAVPGEAHLDLHREGLIDAPFDGDNEAAQQWIGDTSWRYTTTFDWQPGAASRHDLVALGLDTVATVQLNGVELGRTQNMHRSYRWDARAALREGDNSLVVTFAAPVPEALARAERDGVLPSTNHHEYNQLRKMACSFGWDWGIDVAGAGIWKPVGLDSWSGVRIASVRPLVDVVPGEGGTHDGLLTVHVEVERDGAAPDAGVPLTVAVTAPGDESPLLATGTVAPGESRATVELRVSDVRRWWPVGHGDQPLYGVEVTAGAGADVARWSGRVGFRTVELDTTPDEAGAPFLLKVNGETVLVRGANWIPDHAFLTEIDRDRYARRVDDALEANVNLLRVWGGGIYESDDLYDLADESGLLMWQDFPFACAAYSEDEPMRAEVEAEARENVTRLSPHPSLVIWNGNNENTWGSVDWGWAGRLGGRPWGDLYYRELLPGVLAELDPTRPYSPASPYSFGDYRHPNDERYGTMHIWDVWNREDYSVYARYRPRFLSEFGFQGPPAWSTLTRVVHDEPLDPFGHQMLVHQKAHLGNAKLERGWKGHLPDPATIEDWHWTTQLNQAHAVRFGIEHVRSLTPHNTGTIMWQLNDNWPVVSWAAVDHDEHRKPLWHALRAAYAPRLATFQPRASSRARAAAWEGLDPELDSLALVVVNDTGERLAGTWTVTREALDGSVLATATVEVDAPARGAATVTVPAEVATFGVPGAEVLVATADDPGTGVADALRHGAEVVDQRLDPRPLRIEASAVDGGCELQLTAVSLARDVFCHADTVDGAARVDAGLVTLRAGQSATLRVSSPAGGDPAAFAAAVRCANDLL</sequence>
<evidence type="ECO:0000313" key="7">
    <source>
        <dbReference type="Proteomes" id="UP001651050"/>
    </source>
</evidence>
<evidence type="ECO:0000256" key="2">
    <source>
        <dbReference type="ARBA" id="ARBA00012754"/>
    </source>
</evidence>
<dbReference type="PANTHER" id="PTHR43730">
    <property type="entry name" value="BETA-MANNOSIDASE"/>
    <property type="match status" value="1"/>
</dbReference>
<dbReference type="Gene3D" id="3.20.20.80">
    <property type="entry name" value="Glycosidases"/>
    <property type="match status" value="1"/>
</dbReference>
<protein>
    <recommendedName>
        <fullName evidence="2">beta-mannosidase</fullName>
        <ecNumber evidence="2">3.2.1.25</ecNumber>
    </recommendedName>
</protein>
<dbReference type="SUPFAM" id="SSF51445">
    <property type="entry name" value="(Trans)glycosidases"/>
    <property type="match status" value="1"/>
</dbReference>
<evidence type="ECO:0000313" key="6">
    <source>
        <dbReference type="EMBL" id="MCK9795837.1"/>
    </source>
</evidence>
<dbReference type="InterPro" id="IPR054593">
    <property type="entry name" value="Beta-mannosidase-like_N2"/>
</dbReference>
<dbReference type="Proteomes" id="UP001651050">
    <property type="component" value="Unassembled WGS sequence"/>
</dbReference>
<evidence type="ECO:0000259" key="5">
    <source>
        <dbReference type="Pfam" id="PF22666"/>
    </source>
</evidence>
<evidence type="ECO:0000256" key="3">
    <source>
        <dbReference type="ARBA" id="ARBA00022801"/>
    </source>
</evidence>
<dbReference type="Pfam" id="PF22666">
    <property type="entry name" value="Glyco_hydro_2_N2"/>
    <property type="match status" value="1"/>
</dbReference>
<dbReference type="SUPFAM" id="SSF49785">
    <property type="entry name" value="Galactose-binding domain-like"/>
    <property type="match status" value="1"/>
</dbReference>
<keyword evidence="4" id="KW-0326">Glycosidase</keyword>
<dbReference type="PANTHER" id="PTHR43730:SF1">
    <property type="entry name" value="BETA-MANNOSIDASE"/>
    <property type="match status" value="1"/>
</dbReference>
<dbReference type="InterPro" id="IPR008979">
    <property type="entry name" value="Galactose-bd-like_sf"/>
</dbReference>
<evidence type="ECO:0000256" key="4">
    <source>
        <dbReference type="ARBA" id="ARBA00023295"/>
    </source>
</evidence>
<dbReference type="SUPFAM" id="SSF49303">
    <property type="entry name" value="beta-Galactosidase/glucuronidase domain"/>
    <property type="match status" value="1"/>
</dbReference>
<evidence type="ECO:0000256" key="1">
    <source>
        <dbReference type="ARBA" id="ARBA00000829"/>
    </source>
</evidence>
<dbReference type="GO" id="GO:0016787">
    <property type="term" value="F:hydrolase activity"/>
    <property type="evidence" value="ECO:0007669"/>
    <property type="project" value="UniProtKB-KW"/>
</dbReference>
<comment type="caution">
    <text evidence="6">The sequence shown here is derived from an EMBL/GenBank/DDBJ whole genome shotgun (WGS) entry which is preliminary data.</text>
</comment>
<keyword evidence="7" id="KW-1185">Reference proteome</keyword>
<keyword evidence="3 6" id="KW-0378">Hydrolase</keyword>
<comment type="catalytic activity">
    <reaction evidence="1">
        <text>Hydrolysis of terminal, non-reducing beta-D-mannose residues in beta-D-mannosides.</text>
        <dbReference type="EC" id="3.2.1.25"/>
    </reaction>
</comment>